<gene>
    <name evidence="1" type="ORF">DLSSTS7063_01240</name>
</gene>
<protein>
    <submittedName>
        <fullName evidence="1">Uncharacterized protein</fullName>
    </submittedName>
</protein>
<dbReference type="EMBL" id="CABHNM010000031">
    <property type="protein sequence ID" value="VUX02068.1"/>
    <property type="molecule type" value="Genomic_DNA"/>
</dbReference>
<reference evidence="1 2" key="1">
    <citation type="submission" date="2019-07" db="EMBL/GenBank/DDBJ databases">
        <authorList>
            <person name="Hibberd C M."/>
            <person name="Gehrig L. J."/>
            <person name="Chang H.-W."/>
            <person name="Venkatesh S."/>
        </authorList>
    </citation>
    <scope>NUCLEOTIDE SEQUENCE [LARGE SCALE GENOMIC DNA]</scope>
    <source>
        <strain evidence="1">Dorea_longicatena_SSTS_Bg7063</strain>
    </source>
</reference>
<organism evidence="1 2">
    <name type="scientific">Dorea longicatena</name>
    <dbReference type="NCBI Taxonomy" id="88431"/>
    <lineage>
        <taxon>Bacteria</taxon>
        <taxon>Bacillati</taxon>
        <taxon>Bacillota</taxon>
        <taxon>Clostridia</taxon>
        <taxon>Lachnospirales</taxon>
        <taxon>Lachnospiraceae</taxon>
        <taxon>Dorea</taxon>
    </lineage>
</organism>
<dbReference type="RefSeq" id="WP_186290172.1">
    <property type="nucleotide sequence ID" value="NZ_CABHNM010000031.1"/>
</dbReference>
<dbReference type="AlphaFoldDB" id="A0A564T3P7"/>
<evidence type="ECO:0000313" key="2">
    <source>
        <dbReference type="Proteomes" id="UP000398619"/>
    </source>
</evidence>
<evidence type="ECO:0000313" key="1">
    <source>
        <dbReference type="EMBL" id="VUX02068.1"/>
    </source>
</evidence>
<dbReference type="Gene3D" id="6.20.350.10">
    <property type="match status" value="1"/>
</dbReference>
<accession>A0A564T3P7</accession>
<proteinExistence type="predicted"/>
<name>A0A564T3P7_9FIRM</name>
<dbReference type="Proteomes" id="UP000398619">
    <property type="component" value="Unassembled WGS sequence"/>
</dbReference>
<sequence>MDAAGLSQKQMELLAELEHIRRCRYHQFHNWRMGIPENGARKDAALRIHKDLIPYDELTKEEKEKDKDNIRMLQKLFAES</sequence>